<gene>
    <name evidence="1" type="ORF">ACFSCY_32740</name>
</gene>
<dbReference type="Proteomes" id="UP001597145">
    <property type="component" value="Unassembled WGS sequence"/>
</dbReference>
<name>A0ABW4FVT1_9PSEU</name>
<organism evidence="1 2">
    <name type="scientific">Pseudonocardia aurantiaca</name>
    <dbReference type="NCBI Taxonomy" id="75290"/>
    <lineage>
        <taxon>Bacteria</taxon>
        <taxon>Bacillati</taxon>
        <taxon>Actinomycetota</taxon>
        <taxon>Actinomycetes</taxon>
        <taxon>Pseudonocardiales</taxon>
        <taxon>Pseudonocardiaceae</taxon>
        <taxon>Pseudonocardia</taxon>
    </lineage>
</organism>
<sequence>MWRLPEAVRADAVARTGRSGLGHPHQVRLVVDDLVSFDPFIARGIRVYGVAEQPFERVGFVGPGVYIRVTPTVSWSWNMAGEPAGDTWYESRRALHGHGDRDSSNGL</sequence>
<evidence type="ECO:0000313" key="2">
    <source>
        <dbReference type="Proteomes" id="UP001597145"/>
    </source>
</evidence>
<comment type="caution">
    <text evidence="1">The sequence shown here is derived from an EMBL/GenBank/DDBJ whole genome shotgun (WGS) entry which is preliminary data.</text>
</comment>
<protein>
    <submittedName>
        <fullName evidence="1">Uncharacterized protein</fullName>
    </submittedName>
</protein>
<dbReference type="RefSeq" id="WP_343984527.1">
    <property type="nucleotide sequence ID" value="NZ_BAAAJG010000023.1"/>
</dbReference>
<evidence type="ECO:0000313" key="1">
    <source>
        <dbReference type="EMBL" id="MFD1534194.1"/>
    </source>
</evidence>
<dbReference type="EMBL" id="JBHUCP010000028">
    <property type="protein sequence ID" value="MFD1534194.1"/>
    <property type="molecule type" value="Genomic_DNA"/>
</dbReference>
<accession>A0ABW4FVT1</accession>
<proteinExistence type="predicted"/>
<reference evidence="2" key="1">
    <citation type="journal article" date="2019" name="Int. J. Syst. Evol. Microbiol.">
        <title>The Global Catalogue of Microorganisms (GCM) 10K type strain sequencing project: providing services to taxonomists for standard genome sequencing and annotation.</title>
        <authorList>
            <consortium name="The Broad Institute Genomics Platform"/>
            <consortium name="The Broad Institute Genome Sequencing Center for Infectious Disease"/>
            <person name="Wu L."/>
            <person name="Ma J."/>
        </authorList>
    </citation>
    <scope>NUCLEOTIDE SEQUENCE [LARGE SCALE GENOMIC DNA]</scope>
    <source>
        <strain evidence="2">JCM 12165</strain>
    </source>
</reference>
<keyword evidence="2" id="KW-1185">Reference proteome</keyword>